<dbReference type="AlphaFoldDB" id="A0A8X7SYW3"/>
<dbReference type="Pfam" id="PF16787">
    <property type="entry name" value="NDC10_II"/>
    <property type="match status" value="1"/>
</dbReference>
<dbReference type="InterPro" id="IPR031872">
    <property type="entry name" value="NDC10_II"/>
</dbReference>
<reference evidence="3" key="2">
    <citation type="journal article" date="2019" name="IMA Fungus">
        <title>Genome sequencing and comparison of five Tilletia species to identify candidate genes for the detection of regulated species infecting wheat.</title>
        <authorList>
            <person name="Nguyen H.D.T."/>
            <person name="Sultana T."/>
            <person name="Kesanakurti P."/>
            <person name="Hambleton S."/>
        </authorList>
    </citation>
    <scope>NUCLEOTIDE SEQUENCE</scope>
    <source>
        <strain evidence="3">DAOMC 236426</strain>
    </source>
</reference>
<evidence type="ECO:0000259" key="2">
    <source>
        <dbReference type="Pfam" id="PF16787"/>
    </source>
</evidence>
<organism evidence="3 4">
    <name type="scientific">Tilletia controversa</name>
    <name type="common">dwarf bunt fungus</name>
    <dbReference type="NCBI Taxonomy" id="13291"/>
    <lineage>
        <taxon>Eukaryota</taxon>
        <taxon>Fungi</taxon>
        <taxon>Dikarya</taxon>
        <taxon>Basidiomycota</taxon>
        <taxon>Ustilaginomycotina</taxon>
        <taxon>Exobasidiomycetes</taxon>
        <taxon>Tilletiales</taxon>
        <taxon>Tilletiaceae</taxon>
        <taxon>Tilletia</taxon>
    </lineage>
</organism>
<dbReference type="GO" id="GO:0003677">
    <property type="term" value="F:DNA binding"/>
    <property type="evidence" value="ECO:0007669"/>
    <property type="project" value="InterPro"/>
</dbReference>
<dbReference type="InterPro" id="IPR038279">
    <property type="entry name" value="Ndc10_dom2_sf"/>
</dbReference>
<reference evidence="3" key="1">
    <citation type="submission" date="2016-04" db="EMBL/GenBank/DDBJ databases">
        <authorList>
            <person name="Nguyen H.D."/>
            <person name="Samba Siva P."/>
            <person name="Cullis J."/>
            <person name="Levesque C.A."/>
            <person name="Hambleton S."/>
        </authorList>
    </citation>
    <scope>NUCLEOTIDE SEQUENCE</scope>
    <source>
        <strain evidence="3">DAOMC 236426</strain>
    </source>
</reference>
<name>A0A8X7SYW3_9BASI</name>
<evidence type="ECO:0000313" key="4">
    <source>
        <dbReference type="Proteomes" id="UP000077684"/>
    </source>
</evidence>
<feature type="domain" description="Ndc10" evidence="2">
    <location>
        <begin position="370"/>
        <end position="667"/>
    </location>
</feature>
<protein>
    <recommendedName>
        <fullName evidence="2">Ndc10 domain-containing protein</fullName>
    </recommendedName>
</protein>
<accession>A0A8X7SYW3</accession>
<dbReference type="Gene3D" id="1.10.443.20">
    <property type="entry name" value="Centromere DNA-binding protein complex CBF3 subunit, domain 2"/>
    <property type="match status" value="1"/>
</dbReference>
<feature type="region of interest" description="Disordered" evidence="1">
    <location>
        <begin position="1"/>
        <end position="74"/>
    </location>
</feature>
<evidence type="ECO:0000313" key="3">
    <source>
        <dbReference type="EMBL" id="KAE8252550.1"/>
    </source>
</evidence>
<keyword evidence="4" id="KW-1185">Reference proteome</keyword>
<dbReference type="Proteomes" id="UP000077684">
    <property type="component" value="Unassembled WGS sequence"/>
</dbReference>
<sequence>MSSAADAAQPVQQAPSIPTQHAQGTANAPSYALSSTSNSQGPSRPLVPGSSAVARLGTSSSSVGGRGLKRRSDGALYTPNKKRVAVHWAFHTFLSREGTVKERAKKLGIGFPTLYDWRKHFSNPIHLNPSSALAAEIRTIAARTAEQNLAFFLNADDQPSVSSSSSIIDVAVAQITSNPASSTAPLPSFNRPDGLGPSAEPESTFGAWGPGVLPPELVEQLEQAGALAIDEEVDDVHATSVEADTHEGVAQFVNETLDLTLHLQQSTLAPSTKASWDRCKRHFLNPLLGDDHIETNIKAVTNLWETQALSGRNSNPHPRHGALLKSYIKAIKRSRSALAAARQDDPWKHSLKDGYSEDEYAQISRWYLEQAAAENPQAWTNTVWRARFDFLMQHTIMGRSEDLRNAKLSALYTCKIAQSRPHPCPAVVVSLKHSKTNVEARKGFGVAARHRDVELCPVGALALYFFERFHIKKEAFPDLSSRASWYGTSLLVDDDDRGGVTWRDQAEILRRAFEDLDIVSSKLTHAMRGGGARLAHEAGCSEASIRIHGRWTAGGHQLIERYLTGIAISPVRALAGFNADGGDYYLPRTLIDPPSSLCDALWPQAAREEAAVRARHASGGQVDQAAISFLDLLKWLRVVMLQDAALLSTAHPSLPLWSLPPFSSPDFDQFRRDLTTTIKETVNPIEVTISQLIPRLGHALADLRTATAENATAVKKVAASTSADIHRLQCSLEGSIGKLTAAFEQRNRIGAGRAAA</sequence>
<feature type="compositionally biased region" description="Low complexity" evidence="1">
    <location>
        <begin position="1"/>
        <end position="16"/>
    </location>
</feature>
<dbReference type="EMBL" id="LWDE02000153">
    <property type="protein sequence ID" value="KAE8252550.1"/>
    <property type="molecule type" value="Genomic_DNA"/>
</dbReference>
<feature type="compositionally biased region" description="Polar residues" evidence="1">
    <location>
        <begin position="17"/>
        <end position="42"/>
    </location>
</feature>
<evidence type="ECO:0000256" key="1">
    <source>
        <dbReference type="SAM" id="MobiDB-lite"/>
    </source>
</evidence>
<comment type="caution">
    <text evidence="3">The sequence shown here is derived from an EMBL/GenBank/DDBJ whole genome shotgun (WGS) entry which is preliminary data.</text>
</comment>
<feature type="region of interest" description="Disordered" evidence="1">
    <location>
        <begin position="179"/>
        <end position="203"/>
    </location>
</feature>
<proteinExistence type="predicted"/>
<gene>
    <name evidence="3" type="ORF">A4X06_0g2106</name>
</gene>